<dbReference type="Pfam" id="PF01029">
    <property type="entry name" value="NusB"/>
    <property type="match status" value="1"/>
</dbReference>
<dbReference type="GO" id="GO:0031564">
    <property type="term" value="P:transcription antitermination"/>
    <property type="evidence" value="ECO:0007669"/>
    <property type="project" value="UniProtKB-KW"/>
</dbReference>
<comment type="caution">
    <text evidence="8">The sequence shown here is derived from an EMBL/GenBank/DDBJ whole genome shotgun (WGS) entry which is preliminary data.</text>
</comment>
<keyword evidence="9" id="KW-1185">Reference proteome</keyword>
<evidence type="ECO:0000256" key="5">
    <source>
        <dbReference type="ARBA" id="ARBA00023163"/>
    </source>
</evidence>
<dbReference type="Proteomes" id="UP000051500">
    <property type="component" value="Unassembled WGS sequence"/>
</dbReference>
<evidence type="ECO:0000256" key="2">
    <source>
        <dbReference type="ARBA" id="ARBA00022814"/>
    </source>
</evidence>
<dbReference type="PATRIC" id="fig|1122146.4.peg.649"/>
<comment type="similarity">
    <text evidence="1 6">Belongs to the NusB family.</text>
</comment>
<dbReference type="OrthoDB" id="9811381at2"/>
<dbReference type="GO" id="GO:0006353">
    <property type="term" value="P:DNA-templated transcription termination"/>
    <property type="evidence" value="ECO:0007669"/>
    <property type="project" value="UniProtKB-UniRule"/>
</dbReference>
<dbReference type="EMBL" id="JQBZ01000025">
    <property type="protein sequence ID" value="KRN88668.1"/>
    <property type="molecule type" value="Genomic_DNA"/>
</dbReference>
<dbReference type="RefSeq" id="WP_027107072.1">
    <property type="nucleotide sequence ID" value="NZ_JQBZ01000025.1"/>
</dbReference>
<evidence type="ECO:0000313" key="8">
    <source>
        <dbReference type="EMBL" id="KRN88668.1"/>
    </source>
</evidence>
<reference evidence="8 9" key="1">
    <citation type="journal article" date="2015" name="Genome Announc.">
        <title>Expanding the biotechnology potential of lactobacilli through comparative genomics of 213 strains and associated genera.</title>
        <authorList>
            <person name="Sun Z."/>
            <person name="Harris H.M."/>
            <person name="McCann A."/>
            <person name="Guo C."/>
            <person name="Argimon S."/>
            <person name="Zhang W."/>
            <person name="Yang X."/>
            <person name="Jeffery I.B."/>
            <person name="Cooney J.C."/>
            <person name="Kagawa T.F."/>
            <person name="Liu W."/>
            <person name="Song Y."/>
            <person name="Salvetti E."/>
            <person name="Wrobel A."/>
            <person name="Rasinkangas P."/>
            <person name="Parkhill J."/>
            <person name="Rea M.C."/>
            <person name="O'Sullivan O."/>
            <person name="Ritari J."/>
            <person name="Douillard F.P."/>
            <person name="Paul Ross R."/>
            <person name="Yang R."/>
            <person name="Briner A.E."/>
            <person name="Felis G.E."/>
            <person name="de Vos W.M."/>
            <person name="Barrangou R."/>
            <person name="Klaenhammer T.R."/>
            <person name="Caufield P.W."/>
            <person name="Cui Y."/>
            <person name="Zhang H."/>
            <person name="O'Toole P.W."/>
        </authorList>
    </citation>
    <scope>NUCLEOTIDE SEQUENCE [LARGE SCALE GENOMIC DNA]</scope>
    <source>
        <strain evidence="8 9">DSM 22408</strain>
    </source>
</reference>
<dbReference type="InterPro" id="IPR011605">
    <property type="entry name" value="NusB_fam"/>
</dbReference>
<evidence type="ECO:0000256" key="3">
    <source>
        <dbReference type="ARBA" id="ARBA00022884"/>
    </source>
</evidence>
<evidence type="ECO:0000256" key="6">
    <source>
        <dbReference type="HAMAP-Rule" id="MF_00073"/>
    </source>
</evidence>
<sequence>MILNRHDTRELAFQALFMLNSNIEAERSEIYLQLVDEWKNNLDEAVIEEMETTEAEIAIPEYLDQLVSGVLVNQADIDAEIIQHLKKGWSLGRLTKTDLIILRLAIYEMKYEEDVPNNVAINEALQLSKKFSDDKTRGFINAVLDKVAQ</sequence>
<dbReference type="PANTHER" id="PTHR11078">
    <property type="entry name" value="N UTILIZATION SUBSTANCE PROTEIN B-RELATED"/>
    <property type="match status" value="1"/>
</dbReference>
<keyword evidence="2 6" id="KW-0889">Transcription antitermination</keyword>
<dbReference type="STRING" id="1122146.IV53_GL000633"/>
<keyword evidence="3 6" id="KW-0694">RNA-binding</keyword>
<dbReference type="Gene3D" id="1.10.940.10">
    <property type="entry name" value="NusB-like"/>
    <property type="match status" value="1"/>
</dbReference>
<accession>A0A0R2KNV9</accession>
<gene>
    <name evidence="6" type="primary">nusB</name>
    <name evidence="8" type="ORF">IV53_GL000633</name>
</gene>
<keyword evidence="4 6" id="KW-0805">Transcription regulation</keyword>
<dbReference type="GO" id="GO:0005829">
    <property type="term" value="C:cytosol"/>
    <property type="evidence" value="ECO:0007669"/>
    <property type="project" value="TreeGrafter"/>
</dbReference>
<protein>
    <recommendedName>
        <fullName evidence="6">Transcription antitermination protein NusB</fullName>
    </recommendedName>
    <alternativeName>
        <fullName evidence="6">Antitermination factor NusB</fullName>
    </alternativeName>
</protein>
<dbReference type="HAMAP" id="MF_00073">
    <property type="entry name" value="NusB"/>
    <property type="match status" value="1"/>
</dbReference>
<dbReference type="NCBIfam" id="NF001223">
    <property type="entry name" value="PRK00202.1-1"/>
    <property type="match status" value="1"/>
</dbReference>
<dbReference type="AlphaFoldDB" id="A0A0R2KNV9"/>
<name>A0A0R2KNV9_9LACO</name>
<dbReference type="GO" id="GO:0003723">
    <property type="term" value="F:RNA binding"/>
    <property type="evidence" value="ECO:0007669"/>
    <property type="project" value="UniProtKB-UniRule"/>
</dbReference>
<dbReference type="NCBIfam" id="TIGR01951">
    <property type="entry name" value="nusB"/>
    <property type="match status" value="1"/>
</dbReference>
<dbReference type="InterPro" id="IPR006027">
    <property type="entry name" value="NusB_RsmB_TIM44"/>
</dbReference>
<dbReference type="SUPFAM" id="SSF48013">
    <property type="entry name" value="NusB-like"/>
    <property type="match status" value="1"/>
</dbReference>
<evidence type="ECO:0000259" key="7">
    <source>
        <dbReference type="Pfam" id="PF01029"/>
    </source>
</evidence>
<dbReference type="eggNOG" id="COG0781">
    <property type="taxonomic scope" value="Bacteria"/>
</dbReference>
<dbReference type="InterPro" id="IPR035926">
    <property type="entry name" value="NusB-like_sf"/>
</dbReference>
<proteinExistence type="inferred from homology"/>
<dbReference type="PANTHER" id="PTHR11078:SF3">
    <property type="entry name" value="ANTITERMINATION NUSB DOMAIN-CONTAINING PROTEIN"/>
    <property type="match status" value="1"/>
</dbReference>
<feature type="domain" description="NusB/RsmB/TIM44" evidence="7">
    <location>
        <begin position="7"/>
        <end position="148"/>
    </location>
</feature>
<organism evidence="8 9">
    <name type="scientific">Ligilactobacillus ceti DSM 22408</name>
    <dbReference type="NCBI Taxonomy" id="1122146"/>
    <lineage>
        <taxon>Bacteria</taxon>
        <taxon>Bacillati</taxon>
        <taxon>Bacillota</taxon>
        <taxon>Bacilli</taxon>
        <taxon>Lactobacillales</taxon>
        <taxon>Lactobacillaceae</taxon>
        <taxon>Ligilactobacillus</taxon>
    </lineage>
</organism>
<comment type="function">
    <text evidence="6">Involved in transcription antitermination. Required for transcription of ribosomal RNA (rRNA) genes. Binds specifically to the boxA antiterminator sequence of the ribosomal RNA (rrn) operons.</text>
</comment>
<evidence type="ECO:0000256" key="4">
    <source>
        <dbReference type="ARBA" id="ARBA00023015"/>
    </source>
</evidence>
<evidence type="ECO:0000256" key="1">
    <source>
        <dbReference type="ARBA" id="ARBA00005952"/>
    </source>
</evidence>
<keyword evidence="5 6" id="KW-0804">Transcription</keyword>
<evidence type="ECO:0000313" key="9">
    <source>
        <dbReference type="Proteomes" id="UP000051500"/>
    </source>
</evidence>